<keyword evidence="15" id="KW-1185">Reference proteome</keyword>
<dbReference type="InterPro" id="IPR000242">
    <property type="entry name" value="PTP_cat"/>
</dbReference>
<evidence type="ECO:0000259" key="12">
    <source>
        <dbReference type="PROSITE" id="PS50056"/>
    </source>
</evidence>
<evidence type="ECO:0000256" key="5">
    <source>
        <dbReference type="ARBA" id="ARBA00022912"/>
    </source>
</evidence>
<evidence type="ECO:0008006" key="16">
    <source>
        <dbReference type="Google" id="ProtNLM"/>
    </source>
</evidence>
<evidence type="ECO:0000256" key="8">
    <source>
        <dbReference type="ARBA" id="ARBA00023180"/>
    </source>
</evidence>
<evidence type="ECO:0000256" key="9">
    <source>
        <dbReference type="SAM" id="MobiDB-lite"/>
    </source>
</evidence>
<keyword evidence="2 10" id="KW-0812">Transmembrane</keyword>
<dbReference type="EMBL" id="UPTC01001293">
    <property type="protein sequence ID" value="VBB31580.1"/>
    <property type="molecule type" value="Genomic_DNA"/>
</dbReference>
<feature type="domain" description="Fibronectin type-III" evidence="13">
    <location>
        <begin position="244"/>
        <end position="343"/>
    </location>
</feature>
<dbReference type="InterPro" id="IPR050713">
    <property type="entry name" value="RTP_Phos/Ushers"/>
</dbReference>
<dbReference type="CDD" id="cd00063">
    <property type="entry name" value="FN3"/>
    <property type="match status" value="1"/>
</dbReference>
<feature type="domain" description="Tyrosine-protein phosphatase" evidence="11">
    <location>
        <begin position="1099"/>
        <end position="1180"/>
    </location>
</feature>
<dbReference type="InterPro" id="IPR003961">
    <property type="entry name" value="FN3_dom"/>
</dbReference>
<dbReference type="STRING" id="6277.A0A498SIJ2"/>
<dbReference type="GO" id="GO:0016020">
    <property type="term" value="C:membrane"/>
    <property type="evidence" value="ECO:0007669"/>
    <property type="project" value="UniProtKB-SubCell"/>
</dbReference>
<dbReference type="Gene3D" id="3.90.190.10">
    <property type="entry name" value="Protein tyrosine phosphatase superfamily"/>
    <property type="match status" value="2"/>
</dbReference>
<dbReference type="InterPro" id="IPR036116">
    <property type="entry name" value="FN3_sf"/>
</dbReference>
<dbReference type="OrthoDB" id="10253954at2759"/>
<evidence type="ECO:0000256" key="2">
    <source>
        <dbReference type="ARBA" id="ARBA00022692"/>
    </source>
</evidence>
<dbReference type="PANTHER" id="PTHR46957">
    <property type="entry name" value="CYTOKINE RECEPTOR"/>
    <property type="match status" value="1"/>
</dbReference>
<dbReference type="SMART" id="SM00404">
    <property type="entry name" value="PTPc_motif"/>
    <property type="match status" value="1"/>
</dbReference>
<dbReference type="PANTHER" id="PTHR46957:SF6">
    <property type="entry name" value="PROTEIN-TYROSINE-PHOSPHATASE"/>
    <property type="match status" value="1"/>
</dbReference>
<evidence type="ECO:0000256" key="6">
    <source>
        <dbReference type="ARBA" id="ARBA00022989"/>
    </source>
</evidence>
<dbReference type="PRINTS" id="PR00700">
    <property type="entry name" value="PRTYPHPHTASE"/>
</dbReference>
<dbReference type="AlphaFoldDB" id="A0A498SIJ2"/>
<dbReference type="SUPFAM" id="SSF52799">
    <property type="entry name" value="(Phosphotyrosine protein) phosphatases II"/>
    <property type="match status" value="2"/>
</dbReference>
<feature type="region of interest" description="Disordered" evidence="9">
    <location>
        <begin position="10"/>
        <end position="31"/>
    </location>
</feature>
<accession>A0A498SIJ2</accession>
<dbReference type="InterPro" id="IPR029021">
    <property type="entry name" value="Prot-tyrosine_phosphatase-like"/>
</dbReference>
<gene>
    <name evidence="14" type="ORF">NAV_LOCUS6371</name>
</gene>
<keyword evidence="4" id="KW-0378">Hydrolase</keyword>
<evidence type="ECO:0000259" key="11">
    <source>
        <dbReference type="PROSITE" id="PS50055"/>
    </source>
</evidence>
<dbReference type="Proteomes" id="UP000276991">
    <property type="component" value="Unassembled WGS sequence"/>
</dbReference>
<feature type="transmembrane region" description="Helical" evidence="10">
    <location>
        <begin position="661"/>
        <end position="685"/>
    </location>
</feature>
<evidence type="ECO:0000256" key="1">
    <source>
        <dbReference type="ARBA" id="ARBA00004479"/>
    </source>
</evidence>
<evidence type="ECO:0000259" key="13">
    <source>
        <dbReference type="PROSITE" id="PS50853"/>
    </source>
</evidence>
<organism evidence="14 15">
    <name type="scientific">Acanthocheilonema viteae</name>
    <name type="common">Filarial nematode worm</name>
    <name type="synonym">Dipetalonema viteae</name>
    <dbReference type="NCBI Taxonomy" id="6277"/>
    <lineage>
        <taxon>Eukaryota</taxon>
        <taxon>Metazoa</taxon>
        <taxon>Ecdysozoa</taxon>
        <taxon>Nematoda</taxon>
        <taxon>Chromadorea</taxon>
        <taxon>Rhabditida</taxon>
        <taxon>Spirurina</taxon>
        <taxon>Spiruromorpha</taxon>
        <taxon>Filarioidea</taxon>
        <taxon>Onchocercidae</taxon>
        <taxon>Acanthocheilonema</taxon>
    </lineage>
</organism>
<dbReference type="FunFam" id="3.90.190.10:FF:000088">
    <property type="entry name" value="Receptor protein-tyrosine phosphatase LAR"/>
    <property type="match status" value="1"/>
</dbReference>
<comment type="subcellular location">
    <subcellularLocation>
        <location evidence="1">Membrane</location>
        <topology evidence="1">Single-pass type I membrane protein</topology>
    </subcellularLocation>
</comment>
<dbReference type="CDD" id="cd14553">
    <property type="entry name" value="R-PTPc-LAR-1"/>
    <property type="match status" value="1"/>
</dbReference>
<protein>
    <recommendedName>
        <fullName evidence="16">Protein-tyrosine-phosphatase</fullName>
    </recommendedName>
</protein>
<dbReference type="SUPFAM" id="SSF49265">
    <property type="entry name" value="Fibronectin type III"/>
    <property type="match status" value="2"/>
</dbReference>
<feature type="region of interest" description="Disordered" evidence="9">
    <location>
        <begin position="78"/>
        <end position="102"/>
    </location>
</feature>
<feature type="compositionally biased region" description="Basic residues" evidence="9">
    <location>
        <begin position="11"/>
        <end position="20"/>
    </location>
</feature>
<dbReference type="InterPro" id="IPR000387">
    <property type="entry name" value="Tyr_Pase_dom"/>
</dbReference>
<keyword evidence="8" id="KW-0325">Glycoprotein</keyword>
<dbReference type="PROSITE" id="PS50853">
    <property type="entry name" value="FN3"/>
    <property type="match status" value="1"/>
</dbReference>
<keyword evidence="5" id="KW-0904">Protein phosphatase</keyword>
<evidence type="ECO:0000313" key="15">
    <source>
        <dbReference type="Proteomes" id="UP000276991"/>
    </source>
</evidence>
<name>A0A498SIJ2_ACAVI</name>
<reference evidence="14 15" key="1">
    <citation type="submission" date="2018-08" db="EMBL/GenBank/DDBJ databases">
        <authorList>
            <person name="Laetsch R D."/>
            <person name="Stevens L."/>
            <person name="Kumar S."/>
            <person name="Blaxter L. M."/>
        </authorList>
    </citation>
    <scope>NUCLEOTIDE SEQUENCE [LARGE SCALE GENOMIC DNA]</scope>
</reference>
<dbReference type="SMART" id="SM00060">
    <property type="entry name" value="FN3"/>
    <property type="match status" value="1"/>
</dbReference>
<feature type="domain" description="Tyrosine-protein phosphatase" evidence="11">
    <location>
        <begin position="812"/>
        <end position="1067"/>
    </location>
</feature>
<evidence type="ECO:0000256" key="10">
    <source>
        <dbReference type="SAM" id="Phobius"/>
    </source>
</evidence>
<dbReference type="InterPro" id="IPR003595">
    <property type="entry name" value="Tyr_Pase_cat"/>
</dbReference>
<feature type="domain" description="Tyrosine specific protein phosphatases" evidence="12">
    <location>
        <begin position="987"/>
        <end position="1058"/>
    </location>
</feature>
<evidence type="ECO:0000313" key="14">
    <source>
        <dbReference type="EMBL" id="VBB31580.1"/>
    </source>
</evidence>
<keyword evidence="3" id="KW-0732">Signal</keyword>
<dbReference type="Pfam" id="PF00102">
    <property type="entry name" value="Y_phosphatase"/>
    <property type="match status" value="2"/>
</dbReference>
<keyword evidence="7 10" id="KW-0472">Membrane</keyword>
<evidence type="ECO:0000256" key="7">
    <source>
        <dbReference type="ARBA" id="ARBA00023136"/>
    </source>
</evidence>
<keyword evidence="6 10" id="KW-1133">Transmembrane helix</keyword>
<dbReference type="PROSITE" id="PS50056">
    <property type="entry name" value="TYR_PHOSPHATASE_2"/>
    <property type="match status" value="1"/>
</dbReference>
<dbReference type="SMART" id="SM00194">
    <property type="entry name" value="PTPc"/>
    <property type="match status" value="1"/>
</dbReference>
<dbReference type="Gene3D" id="2.60.40.10">
    <property type="entry name" value="Immunoglobulins"/>
    <property type="match status" value="1"/>
</dbReference>
<dbReference type="InterPro" id="IPR013783">
    <property type="entry name" value="Ig-like_fold"/>
</dbReference>
<dbReference type="Pfam" id="PF00041">
    <property type="entry name" value="fn3"/>
    <property type="match status" value="1"/>
</dbReference>
<dbReference type="GO" id="GO:0004725">
    <property type="term" value="F:protein tyrosine phosphatase activity"/>
    <property type="evidence" value="ECO:0007669"/>
    <property type="project" value="InterPro"/>
</dbReference>
<sequence length="1180" mass="133897">MVMRQWMLLGNKKRKQRQTRMRTNAAGRWKQQRVRKLRVQHLLKESSSSSSSAGTTLLDRSDILKGKSLAFMQKNFNNSASNEGEEKINNDDEDNNNNSNNGVSNADYFDAIVHAIIPGPLDIPALYRTYAILPSSDMSKNFTSLSSINTDKQTSVISTTIKYSSILTSKNAATITTNTNIIATTIIPTTNTLAIVKITKIPSLVSVKYTTTTNCTLYSGMYWNVTTTATTINNCNSDNATIYPPTNVRVQATSNTSAVVQWDLDDDKNVDGFVIRYIHEPIFGQRDNERWKTITVMNPSARHLHISQLTAHKPYAFCVLAIRQNRQGSCSDPPITIDRLQATHMVSNLMIAWKTSNSVMLRWEYNGPQPIGFYANQTGQKDYLDQNLQLKGMISPGFRQDLDGHQREYLWTTLRPYMEYTFHVGVRELPPIGREYWPQEVIVRTDPTGPPFVDVPEFIASNEATTALIRLKCASEEYGPISHYWLIVLPGNFTQFIFIIYKDDVLNLDSTSLQKSTTMMRPNQNKNYYGKTVKKVRKANRERDYRRRYLHEPSALRGAYIAAGIPVHEMQQIQRNNHLFTLGDGRMYDGYDNWPLDSNTKYRLMMRAFAREDVSRNPDHSFEFRAPIQEPLAKRYSDSMLSEPFSTKVAVHIRDAKASNLWLIAPLVAILIIAIIVGMLVIWWLRCNRRNNRHKTPRHGSISKIALAGNTIPNETSKLLVSGDVYGRHIVNPYDQMNGNGGCTMDSTVDMYPLHQSHMSGATYNTSLPVPISILPSSGGAVGGHSLTHLPIPISELAAHIDKLKMNNNALFSQEYESIETGQHFTWENSSRPINKMKNRYANVVAYDHSRVVLSTIDNIDGSDYINANYIDGYEKPKAYIATQGPLPETFADFWRMVWEENTVTIVMLTKLEERSRIKCSQYWPARGSSYYGHIQVTLLETLELAHYTIRTLRLQHRGGSKIREVRHLQYTAWPDHGVPDHPTPFLMFLKRVKTLNRPDAGPLISHCSAGIGRTGAFIVIDCMLERLRYENTVDIYGCVTALRSQRSYMVQTDDQYIFIHDAVLDAVQSGSTEVPASKLYTHVQALMQIQPIDQVSAMELEFRHLATMKMSNSRCSISNLSVNRPKNRLINMVPYDSSRVILRPIPGEEGSDYINASWIDGYRQRDAYIATQGPMPHTG</sequence>
<dbReference type="PROSITE" id="PS50055">
    <property type="entry name" value="TYR_PHOSPHATASE_PTP"/>
    <property type="match status" value="2"/>
</dbReference>
<proteinExistence type="predicted"/>
<evidence type="ECO:0000256" key="4">
    <source>
        <dbReference type="ARBA" id="ARBA00022801"/>
    </source>
</evidence>
<evidence type="ECO:0000256" key="3">
    <source>
        <dbReference type="ARBA" id="ARBA00022729"/>
    </source>
</evidence>